<organism evidence="2 3">
    <name type="scientific">Aotus nancymaae</name>
    <name type="common">Ma's night monkey</name>
    <dbReference type="NCBI Taxonomy" id="37293"/>
    <lineage>
        <taxon>Eukaryota</taxon>
        <taxon>Metazoa</taxon>
        <taxon>Chordata</taxon>
        <taxon>Craniata</taxon>
        <taxon>Vertebrata</taxon>
        <taxon>Euteleostomi</taxon>
        <taxon>Mammalia</taxon>
        <taxon>Eutheria</taxon>
        <taxon>Euarchontoglires</taxon>
        <taxon>Primates</taxon>
        <taxon>Haplorrhini</taxon>
        <taxon>Platyrrhini</taxon>
        <taxon>Aotidae</taxon>
        <taxon>Aotus</taxon>
    </lineage>
</organism>
<evidence type="ECO:0000313" key="3">
    <source>
        <dbReference type="Proteomes" id="UP000233020"/>
    </source>
</evidence>
<keyword evidence="3" id="KW-1185">Reference proteome</keyword>
<dbReference type="OMA" id="FHGKEVY"/>
<accession>A0A2K5C279</accession>
<reference evidence="2" key="2">
    <citation type="submission" date="2025-09" db="UniProtKB">
        <authorList>
            <consortium name="Ensembl"/>
        </authorList>
    </citation>
    <scope>IDENTIFICATION</scope>
</reference>
<dbReference type="Ensembl" id="ENSANAT00000020328.1">
    <property type="protein sequence ID" value="ENSANAP00000002797.1"/>
    <property type="gene ID" value="ENSANAG00000019199.1"/>
</dbReference>
<evidence type="ECO:0000313" key="2">
    <source>
        <dbReference type="Ensembl" id="ENSANAP00000002797.1"/>
    </source>
</evidence>
<feature type="region of interest" description="Disordered" evidence="1">
    <location>
        <begin position="163"/>
        <end position="190"/>
    </location>
</feature>
<protein>
    <submittedName>
        <fullName evidence="2">Uncharacterized protein</fullName>
    </submittedName>
</protein>
<dbReference type="AlphaFoldDB" id="A0A2K5C279"/>
<dbReference type="Proteomes" id="UP000233020">
    <property type="component" value="Unplaced"/>
</dbReference>
<sequence length="190" mass="20937">MVPFPIIGFLLSGFHFDGARAHVKQQVQVAIEEFHSKEVYFCVLLAPSILPLLGLSMSEEDQAIGLSGAEVKGDGAHTFSVPLGQADVSLWGLEVDGVQCGHILTLEHNFAIDFHLGVPNPCQARQLQTDVIILINNLSKAKQKCHMNQSCKQYPSITHWAPGKMTHEEPSGQSPKQHEKQCNTGIRKYL</sequence>
<dbReference type="GeneTree" id="ENSGT00960000186719"/>
<feature type="compositionally biased region" description="Basic and acidic residues" evidence="1">
    <location>
        <begin position="165"/>
        <end position="181"/>
    </location>
</feature>
<evidence type="ECO:0000256" key="1">
    <source>
        <dbReference type="SAM" id="MobiDB-lite"/>
    </source>
</evidence>
<name>A0A2K5C279_AOTNA</name>
<proteinExistence type="predicted"/>
<reference evidence="2" key="1">
    <citation type="submission" date="2025-08" db="UniProtKB">
        <authorList>
            <consortium name="Ensembl"/>
        </authorList>
    </citation>
    <scope>IDENTIFICATION</scope>
</reference>